<dbReference type="FunFam" id="3.30.450.20:FF:000099">
    <property type="entry name" value="Sensory box sensor histidine kinase"/>
    <property type="match status" value="1"/>
</dbReference>
<evidence type="ECO:0000259" key="2">
    <source>
        <dbReference type="PROSITE" id="PS50883"/>
    </source>
</evidence>
<dbReference type="SUPFAM" id="SSF141868">
    <property type="entry name" value="EAL domain-like"/>
    <property type="match status" value="1"/>
</dbReference>
<dbReference type="PROSITE" id="PS50883">
    <property type="entry name" value="EAL"/>
    <property type="match status" value="1"/>
</dbReference>
<dbReference type="Pfam" id="PF08447">
    <property type="entry name" value="PAS_3"/>
    <property type="match status" value="1"/>
</dbReference>
<dbReference type="EMBL" id="SLZQ01000015">
    <property type="protein sequence ID" value="TCS33739.1"/>
    <property type="molecule type" value="Genomic_DNA"/>
</dbReference>
<dbReference type="RefSeq" id="WP_165973865.1">
    <property type="nucleotide sequence ID" value="NZ_SLZQ01000015.1"/>
</dbReference>
<dbReference type="InterPro" id="IPR000700">
    <property type="entry name" value="PAS-assoc_C"/>
</dbReference>
<evidence type="ECO:0000259" key="1">
    <source>
        <dbReference type="PROSITE" id="PS50113"/>
    </source>
</evidence>
<dbReference type="SMART" id="SM00086">
    <property type="entry name" value="PAC"/>
    <property type="match status" value="1"/>
</dbReference>
<dbReference type="Pfam" id="PF00563">
    <property type="entry name" value="EAL"/>
    <property type="match status" value="1"/>
</dbReference>
<dbReference type="Pfam" id="PF00990">
    <property type="entry name" value="GGDEF"/>
    <property type="match status" value="1"/>
</dbReference>
<dbReference type="GO" id="GO:0003824">
    <property type="term" value="F:catalytic activity"/>
    <property type="evidence" value="ECO:0007669"/>
    <property type="project" value="UniProtKB-ARBA"/>
</dbReference>
<feature type="domain" description="PAC" evidence="1">
    <location>
        <begin position="87"/>
        <end position="140"/>
    </location>
</feature>
<dbReference type="NCBIfam" id="TIGR00254">
    <property type="entry name" value="GGDEF"/>
    <property type="match status" value="1"/>
</dbReference>
<dbReference type="InterPro" id="IPR052155">
    <property type="entry name" value="Biofilm_reg_signaling"/>
</dbReference>
<dbReference type="Gene3D" id="3.30.450.20">
    <property type="entry name" value="PAS domain"/>
    <property type="match status" value="1"/>
</dbReference>
<protein>
    <submittedName>
        <fullName evidence="4">PAS domain S-box-containing protein/diguanylate cyclase (GGDEF)-like protein</fullName>
    </submittedName>
</protein>
<feature type="domain" description="EAL" evidence="2">
    <location>
        <begin position="319"/>
        <end position="573"/>
    </location>
</feature>
<dbReference type="CDD" id="cd00130">
    <property type="entry name" value="PAS"/>
    <property type="match status" value="1"/>
</dbReference>
<dbReference type="InterPro" id="IPR029787">
    <property type="entry name" value="Nucleotide_cyclase"/>
</dbReference>
<dbReference type="Gene3D" id="3.30.70.270">
    <property type="match status" value="1"/>
</dbReference>
<comment type="caution">
    <text evidence="4">The sequence shown here is derived from an EMBL/GenBank/DDBJ whole genome shotgun (WGS) entry which is preliminary data.</text>
</comment>
<dbReference type="SMART" id="SM00091">
    <property type="entry name" value="PAS"/>
    <property type="match status" value="1"/>
</dbReference>
<accession>A0A4R3HSF6</accession>
<organism evidence="4 5">
    <name type="scientific">Paucimonas lemoignei</name>
    <name type="common">Pseudomonas lemoignei</name>
    <dbReference type="NCBI Taxonomy" id="29443"/>
    <lineage>
        <taxon>Bacteria</taxon>
        <taxon>Pseudomonadati</taxon>
        <taxon>Pseudomonadota</taxon>
        <taxon>Betaproteobacteria</taxon>
        <taxon>Burkholderiales</taxon>
        <taxon>Burkholderiaceae</taxon>
        <taxon>Paucimonas</taxon>
    </lineage>
</organism>
<dbReference type="InterPro" id="IPR001610">
    <property type="entry name" value="PAC"/>
</dbReference>
<dbReference type="PANTHER" id="PTHR44757:SF2">
    <property type="entry name" value="BIOFILM ARCHITECTURE MAINTENANCE PROTEIN MBAA"/>
    <property type="match status" value="1"/>
</dbReference>
<dbReference type="PANTHER" id="PTHR44757">
    <property type="entry name" value="DIGUANYLATE CYCLASE DGCP"/>
    <property type="match status" value="1"/>
</dbReference>
<feature type="domain" description="GGDEF" evidence="3">
    <location>
        <begin position="172"/>
        <end position="310"/>
    </location>
</feature>
<dbReference type="SMART" id="SM00052">
    <property type="entry name" value="EAL"/>
    <property type="match status" value="1"/>
</dbReference>
<dbReference type="SUPFAM" id="SSF55073">
    <property type="entry name" value="Nucleotide cyclase"/>
    <property type="match status" value="1"/>
</dbReference>
<dbReference type="PROSITE" id="PS50887">
    <property type="entry name" value="GGDEF"/>
    <property type="match status" value="1"/>
</dbReference>
<dbReference type="PROSITE" id="PS50113">
    <property type="entry name" value="PAC"/>
    <property type="match status" value="1"/>
</dbReference>
<dbReference type="NCBIfam" id="TIGR00229">
    <property type="entry name" value="sensory_box"/>
    <property type="match status" value="1"/>
</dbReference>
<dbReference type="InterPro" id="IPR035919">
    <property type="entry name" value="EAL_sf"/>
</dbReference>
<dbReference type="InterPro" id="IPR000160">
    <property type="entry name" value="GGDEF_dom"/>
</dbReference>
<reference evidence="4 5" key="1">
    <citation type="submission" date="2019-03" db="EMBL/GenBank/DDBJ databases">
        <title>Genomic Encyclopedia of Type Strains, Phase IV (KMG-IV): sequencing the most valuable type-strain genomes for metagenomic binning, comparative biology and taxonomic classification.</title>
        <authorList>
            <person name="Goeker M."/>
        </authorList>
    </citation>
    <scope>NUCLEOTIDE SEQUENCE [LARGE SCALE GENOMIC DNA]</scope>
    <source>
        <strain evidence="4 5">DSM 7445</strain>
    </source>
</reference>
<dbReference type="CDD" id="cd01948">
    <property type="entry name" value="EAL"/>
    <property type="match status" value="1"/>
</dbReference>
<name>A0A4R3HSF6_PAULE</name>
<dbReference type="SUPFAM" id="SSF55785">
    <property type="entry name" value="PYP-like sensor domain (PAS domain)"/>
    <property type="match status" value="1"/>
</dbReference>
<dbReference type="FunFam" id="3.30.70.270:FF:000001">
    <property type="entry name" value="Diguanylate cyclase domain protein"/>
    <property type="match status" value="1"/>
</dbReference>
<dbReference type="Proteomes" id="UP000295382">
    <property type="component" value="Unassembled WGS sequence"/>
</dbReference>
<sequence>MSVNEWSGTEALEIAEQRFREFADAMPHIIWTARADGTIDYVNQVYRDFVQRDLDVPSQSWIDILHPDDVTPTLSAWQHAVATGTEYSIEFRALHHTSGKYRWLAVRGKPVRDEAGNIRKWYGICTDIQSVKEAQSEIQRLANLDQLTGLPNRRLLQDRLEHAMRVSSRNQQWGAVMLIDLDNFKLVNDTQGHSQGDVLIQQVAQRLARYLRGSDTVARLGGDEFIVILESIGHTSIEAGSRAAQTGEKILAILGEPFQLCNSQHSSTASIGASLFHGTQRPAEELLKRAEAAMYQAKAAGRNLFCFYDPVMQSAISKRMAIEDAIRHSLEHELFTVHYQPQVDLHERVIGAEALLRWTHPDYRHVSPAEFIPVAENSGQILQLGQWVLQSACEQLAAWARHPATARLTLAVNVSAKQFRHPEFIHQVIGIIETTGIHAGKLKLEITETALIENISDAVDKILVLKKHGIGMSLDDFGVGYSSLAYLCDLPLDQIKLDRSFIRRIPGSAKDMAILQAMIMLGQKLGLTIVAEGVESTQQLHALTGIGCQHFQGFLFSKPLPAPDFAAYLQKSVAD</sequence>
<evidence type="ECO:0000313" key="4">
    <source>
        <dbReference type="EMBL" id="TCS33739.1"/>
    </source>
</evidence>
<dbReference type="AlphaFoldDB" id="A0A4R3HSF6"/>
<dbReference type="InterPro" id="IPR001633">
    <property type="entry name" value="EAL_dom"/>
</dbReference>
<dbReference type="InterPro" id="IPR043128">
    <property type="entry name" value="Rev_trsase/Diguanyl_cyclase"/>
</dbReference>
<dbReference type="InterPro" id="IPR000014">
    <property type="entry name" value="PAS"/>
</dbReference>
<gene>
    <name evidence="4" type="ORF">EDC30_11529</name>
</gene>
<evidence type="ECO:0000313" key="5">
    <source>
        <dbReference type="Proteomes" id="UP000295382"/>
    </source>
</evidence>
<dbReference type="InterPro" id="IPR035965">
    <property type="entry name" value="PAS-like_dom_sf"/>
</dbReference>
<proteinExistence type="predicted"/>
<dbReference type="InterPro" id="IPR013655">
    <property type="entry name" value="PAS_fold_3"/>
</dbReference>
<dbReference type="SMART" id="SM00267">
    <property type="entry name" value="GGDEF"/>
    <property type="match status" value="1"/>
</dbReference>
<evidence type="ECO:0000259" key="3">
    <source>
        <dbReference type="PROSITE" id="PS50887"/>
    </source>
</evidence>
<dbReference type="Gene3D" id="3.20.20.450">
    <property type="entry name" value="EAL domain"/>
    <property type="match status" value="1"/>
</dbReference>
<dbReference type="CDD" id="cd01949">
    <property type="entry name" value="GGDEF"/>
    <property type="match status" value="1"/>
</dbReference>
<keyword evidence="5" id="KW-1185">Reference proteome</keyword>